<evidence type="ECO:0000313" key="3">
    <source>
        <dbReference type="Proteomes" id="UP001151760"/>
    </source>
</evidence>
<organism evidence="2 3">
    <name type="scientific">Tanacetum coccineum</name>
    <dbReference type="NCBI Taxonomy" id="301880"/>
    <lineage>
        <taxon>Eukaryota</taxon>
        <taxon>Viridiplantae</taxon>
        <taxon>Streptophyta</taxon>
        <taxon>Embryophyta</taxon>
        <taxon>Tracheophyta</taxon>
        <taxon>Spermatophyta</taxon>
        <taxon>Magnoliopsida</taxon>
        <taxon>eudicotyledons</taxon>
        <taxon>Gunneridae</taxon>
        <taxon>Pentapetalae</taxon>
        <taxon>asterids</taxon>
        <taxon>campanulids</taxon>
        <taxon>Asterales</taxon>
        <taxon>Asteraceae</taxon>
        <taxon>Asteroideae</taxon>
        <taxon>Anthemideae</taxon>
        <taxon>Anthemidinae</taxon>
        <taxon>Tanacetum</taxon>
    </lineage>
</organism>
<comment type="caution">
    <text evidence="2">The sequence shown here is derived from an EMBL/GenBank/DDBJ whole genome shotgun (WGS) entry which is preliminary data.</text>
</comment>
<sequence>MASGGSDRNAEDALSKLLQRAVNNNVGDQEDPNVNDKQEVKKADDQEIKNVKDKEGKNVKDQQVSEGMYDSQHWMILALLRTILKMSTVDIPVVVAEMTVFALPLNSESGIA</sequence>
<proteinExistence type="predicted"/>
<keyword evidence="3" id="KW-1185">Reference proteome</keyword>
<feature type="region of interest" description="Disordered" evidence="1">
    <location>
        <begin position="22"/>
        <end position="64"/>
    </location>
</feature>
<name>A0ABQ5GYF1_9ASTR</name>
<protein>
    <submittedName>
        <fullName evidence="2">Uncharacterized protein</fullName>
    </submittedName>
</protein>
<dbReference type="EMBL" id="BQNB010019015">
    <property type="protein sequence ID" value="GJT80675.1"/>
    <property type="molecule type" value="Genomic_DNA"/>
</dbReference>
<reference evidence="2" key="1">
    <citation type="journal article" date="2022" name="Int. J. Mol. Sci.">
        <title>Draft Genome of Tanacetum Coccineum: Genomic Comparison of Closely Related Tanacetum-Family Plants.</title>
        <authorList>
            <person name="Yamashiro T."/>
            <person name="Shiraishi A."/>
            <person name="Nakayama K."/>
            <person name="Satake H."/>
        </authorList>
    </citation>
    <scope>NUCLEOTIDE SEQUENCE</scope>
</reference>
<reference evidence="2" key="2">
    <citation type="submission" date="2022-01" db="EMBL/GenBank/DDBJ databases">
        <authorList>
            <person name="Yamashiro T."/>
            <person name="Shiraishi A."/>
            <person name="Satake H."/>
            <person name="Nakayama K."/>
        </authorList>
    </citation>
    <scope>NUCLEOTIDE SEQUENCE</scope>
</reference>
<gene>
    <name evidence="2" type="ORF">Tco_1055017</name>
</gene>
<feature type="compositionally biased region" description="Basic and acidic residues" evidence="1">
    <location>
        <begin position="34"/>
        <end position="60"/>
    </location>
</feature>
<dbReference type="Proteomes" id="UP001151760">
    <property type="component" value="Unassembled WGS sequence"/>
</dbReference>
<evidence type="ECO:0000313" key="2">
    <source>
        <dbReference type="EMBL" id="GJT80675.1"/>
    </source>
</evidence>
<feature type="non-terminal residue" evidence="2">
    <location>
        <position position="112"/>
    </location>
</feature>
<accession>A0ABQ5GYF1</accession>
<evidence type="ECO:0000256" key="1">
    <source>
        <dbReference type="SAM" id="MobiDB-lite"/>
    </source>
</evidence>